<keyword evidence="2" id="KW-1185">Reference proteome</keyword>
<dbReference type="Gene3D" id="3.90.70.10">
    <property type="entry name" value="Cysteine proteinases"/>
    <property type="match status" value="1"/>
</dbReference>
<dbReference type="Proteomes" id="UP001217089">
    <property type="component" value="Unassembled WGS sequence"/>
</dbReference>
<dbReference type="InterPro" id="IPR018616">
    <property type="entry name" value="GUCD1"/>
</dbReference>
<evidence type="ECO:0000313" key="1">
    <source>
        <dbReference type="EMBL" id="KAJ8312226.1"/>
    </source>
</evidence>
<organism evidence="1 2">
    <name type="scientific">Tegillarca granosa</name>
    <name type="common">Malaysian cockle</name>
    <name type="synonym">Anadara granosa</name>
    <dbReference type="NCBI Taxonomy" id="220873"/>
    <lineage>
        <taxon>Eukaryota</taxon>
        <taxon>Metazoa</taxon>
        <taxon>Spiralia</taxon>
        <taxon>Lophotrochozoa</taxon>
        <taxon>Mollusca</taxon>
        <taxon>Bivalvia</taxon>
        <taxon>Autobranchia</taxon>
        <taxon>Pteriomorphia</taxon>
        <taxon>Arcoida</taxon>
        <taxon>Arcoidea</taxon>
        <taxon>Arcidae</taxon>
        <taxon>Tegillarca</taxon>
    </lineage>
</organism>
<evidence type="ECO:0008006" key="3">
    <source>
        <dbReference type="Google" id="ProtNLM"/>
    </source>
</evidence>
<evidence type="ECO:0000313" key="2">
    <source>
        <dbReference type="Proteomes" id="UP001217089"/>
    </source>
</evidence>
<proteinExistence type="predicted"/>
<accession>A0ABQ9F6N7</accession>
<dbReference type="EMBL" id="JARBDR010000440">
    <property type="protein sequence ID" value="KAJ8312226.1"/>
    <property type="molecule type" value="Genomic_DNA"/>
</dbReference>
<dbReference type="Pfam" id="PF09778">
    <property type="entry name" value="Guanylate_cyc_2"/>
    <property type="match status" value="2"/>
</dbReference>
<gene>
    <name evidence="1" type="ORF">KUTeg_009599</name>
</gene>
<name>A0ABQ9F6N7_TEGGR</name>
<reference evidence="1 2" key="1">
    <citation type="submission" date="2022-12" db="EMBL/GenBank/DDBJ databases">
        <title>Chromosome-level genome of Tegillarca granosa.</title>
        <authorList>
            <person name="Kim J."/>
        </authorList>
    </citation>
    <scope>NUCLEOTIDE SEQUENCE [LARGE SCALE GENOMIC DNA]</scope>
    <source>
        <strain evidence="1">Teg-2019</strain>
        <tissue evidence="1">Adductor muscle</tissue>
    </source>
</reference>
<protein>
    <recommendedName>
        <fullName evidence="3">Guanylyl cyclase</fullName>
    </recommendedName>
</protein>
<dbReference type="PANTHER" id="PTHR31400:SF1">
    <property type="entry name" value="PROTEIN GUCD1"/>
    <property type="match status" value="1"/>
</dbReference>
<sequence length="174" mass="20308">MAGLKDEVKEHIQLTVPTCIQTYTWDCGLACACMVLRYIGINDYYVYTSDLEELRCGESIWTIDLAFLLNKYRIRLLFTTITLGVDKGYSKKKYNYGRNNQSSVIRKLSDMFSKLDLLRGRNCLSCFRNCCSTYQGHYVVVCGYDRKKKNIYYKNPSYDEVCKTDHALQNDKTR</sequence>
<comment type="caution">
    <text evidence="1">The sequence shown here is derived from an EMBL/GenBank/DDBJ whole genome shotgun (WGS) entry which is preliminary data.</text>
</comment>
<dbReference type="PANTHER" id="PTHR31400">
    <property type="entry name" value="GUANYLYL CYCLASE DOMAIN CONTAINING PROTEIN 1 GUCD1"/>
    <property type="match status" value="1"/>
</dbReference>